<dbReference type="OMA" id="SSWQYES"/>
<dbReference type="InterPro" id="IPR012511">
    <property type="entry name" value="AdoMetDC_leader"/>
</dbReference>
<protein>
    <submittedName>
        <fullName evidence="1">Uncharacterized protein</fullName>
    </submittedName>
</protein>
<dbReference type="PANTHER" id="PTHR35727">
    <property type="entry name" value="BNAA05G33520D PROTEIN"/>
    <property type="match status" value="1"/>
</dbReference>
<evidence type="ECO:0000313" key="2">
    <source>
        <dbReference type="Proteomes" id="UP000244005"/>
    </source>
</evidence>
<gene>
    <name evidence="1" type="ORF">MARPO_0001s0544</name>
</gene>
<keyword evidence="2" id="KW-1185">Reference proteome</keyword>
<sequence>MEAKGGDEKNSSTSSWQYESPLGYVVEDVRPHGGVEKFRTAAYSNCVRKPS</sequence>
<dbReference type="Pfam" id="PF08132">
    <property type="entry name" value="AdoMetDC_leader"/>
    <property type="match status" value="1"/>
</dbReference>
<dbReference type="AlphaFoldDB" id="A0A2R6XX20"/>
<accession>A0A2R6XX20</accession>
<organism evidence="1 2">
    <name type="scientific">Marchantia polymorpha</name>
    <name type="common">Common liverwort</name>
    <name type="synonym">Marchantia aquatica</name>
    <dbReference type="NCBI Taxonomy" id="3197"/>
    <lineage>
        <taxon>Eukaryota</taxon>
        <taxon>Viridiplantae</taxon>
        <taxon>Streptophyta</taxon>
        <taxon>Embryophyta</taxon>
        <taxon>Marchantiophyta</taxon>
        <taxon>Marchantiopsida</taxon>
        <taxon>Marchantiidae</taxon>
        <taxon>Marchantiales</taxon>
        <taxon>Marchantiaceae</taxon>
        <taxon>Marchantia</taxon>
    </lineage>
</organism>
<reference evidence="2" key="1">
    <citation type="journal article" date="2017" name="Cell">
        <title>Insights into land plant evolution garnered from the Marchantia polymorpha genome.</title>
        <authorList>
            <person name="Bowman J.L."/>
            <person name="Kohchi T."/>
            <person name="Yamato K.T."/>
            <person name="Jenkins J."/>
            <person name="Shu S."/>
            <person name="Ishizaki K."/>
            <person name="Yamaoka S."/>
            <person name="Nishihama R."/>
            <person name="Nakamura Y."/>
            <person name="Berger F."/>
            <person name="Adam C."/>
            <person name="Aki S.S."/>
            <person name="Althoff F."/>
            <person name="Araki T."/>
            <person name="Arteaga-Vazquez M.A."/>
            <person name="Balasubrmanian S."/>
            <person name="Barry K."/>
            <person name="Bauer D."/>
            <person name="Boehm C.R."/>
            <person name="Briginshaw L."/>
            <person name="Caballero-Perez J."/>
            <person name="Catarino B."/>
            <person name="Chen F."/>
            <person name="Chiyoda S."/>
            <person name="Chovatia M."/>
            <person name="Davies K.M."/>
            <person name="Delmans M."/>
            <person name="Demura T."/>
            <person name="Dierschke T."/>
            <person name="Dolan L."/>
            <person name="Dorantes-Acosta A.E."/>
            <person name="Eklund D.M."/>
            <person name="Florent S.N."/>
            <person name="Flores-Sandoval E."/>
            <person name="Fujiyama A."/>
            <person name="Fukuzawa H."/>
            <person name="Galik B."/>
            <person name="Grimanelli D."/>
            <person name="Grimwood J."/>
            <person name="Grossniklaus U."/>
            <person name="Hamada T."/>
            <person name="Haseloff J."/>
            <person name="Hetherington A.J."/>
            <person name="Higo A."/>
            <person name="Hirakawa Y."/>
            <person name="Hundley H.N."/>
            <person name="Ikeda Y."/>
            <person name="Inoue K."/>
            <person name="Inoue S.I."/>
            <person name="Ishida S."/>
            <person name="Jia Q."/>
            <person name="Kakita M."/>
            <person name="Kanazawa T."/>
            <person name="Kawai Y."/>
            <person name="Kawashima T."/>
            <person name="Kennedy M."/>
            <person name="Kinose K."/>
            <person name="Kinoshita T."/>
            <person name="Kohara Y."/>
            <person name="Koide E."/>
            <person name="Komatsu K."/>
            <person name="Kopischke S."/>
            <person name="Kubo M."/>
            <person name="Kyozuka J."/>
            <person name="Lagercrantz U."/>
            <person name="Lin S.S."/>
            <person name="Lindquist E."/>
            <person name="Lipzen A.M."/>
            <person name="Lu C.W."/>
            <person name="De Luna E."/>
            <person name="Martienssen R.A."/>
            <person name="Minamino N."/>
            <person name="Mizutani M."/>
            <person name="Mizutani M."/>
            <person name="Mochizuki N."/>
            <person name="Monte I."/>
            <person name="Mosher R."/>
            <person name="Nagasaki H."/>
            <person name="Nakagami H."/>
            <person name="Naramoto S."/>
            <person name="Nishitani K."/>
            <person name="Ohtani M."/>
            <person name="Okamoto T."/>
            <person name="Okumura M."/>
            <person name="Phillips J."/>
            <person name="Pollak B."/>
            <person name="Reinders A."/>
            <person name="Rovekamp M."/>
            <person name="Sano R."/>
            <person name="Sawa S."/>
            <person name="Schmid M.W."/>
            <person name="Shirakawa M."/>
            <person name="Solano R."/>
            <person name="Spunde A."/>
            <person name="Suetsugu N."/>
            <person name="Sugano S."/>
            <person name="Sugiyama A."/>
            <person name="Sun R."/>
            <person name="Suzuki Y."/>
            <person name="Takenaka M."/>
            <person name="Takezawa D."/>
            <person name="Tomogane H."/>
            <person name="Tsuzuki M."/>
            <person name="Ueda T."/>
            <person name="Umeda M."/>
            <person name="Ward J.M."/>
            <person name="Watanabe Y."/>
            <person name="Yazaki K."/>
            <person name="Yokoyama R."/>
            <person name="Yoshitake Y."/>
            <person name="Yotsui I."/>
            <person name="Zachgo S."/>
            <person name="Schmutz J."/>
        </authorList>
    </citation>
    <scope>NUCLEOTIDE SEQUENCE [LARGE SCALE GENOMIC DNA]</scope>
    <source>
        <strain evidence="2">Tak-1</strain>
    </source>
</reference>
<proteinExistence type="predicted"/>
<name>A0A2R6XX20_MARPO</name>
<dbReference type="PANTHER" id="PTHR35727:SF7">
    <property type="entry name" value="S-ADENOSYLMETHIONINE DECARBOXYLASE PROENZYME"/>
    <property type="match status" value="1"/>
</dbReference>
<evidence type="ECO:0000313" key="1">
    <source>
        <dbReference type="EMBL" id="PTQ50651.1"/>
    </source>
</evidence>
<dbReference type="Proteomes" id="UP000244005">
    <property type="component" value="Unassembled WGS sequence"/>
</dbReference>
<dbReference type="EMBL" id="KZ772673">
    <property type="protein sequence ID" value="PTQ50651.1"/>
    <property type="molecule type" value="Genomic_DNA"/>
</dbReference>
<dbReference type="OrthoDB" id="1883487at2759"/>